<reference evidence="2" key="1">
    <citation type="submission" date="2016-10" db="EMBL/GenBank/DDBJ databases">
        <title>Sequence of Gallionella enrichment culture.</title>
        <authorList>
            <person name="Poehlein A."/>
            <person name="Muehling M."/>
            <person name="Daniel R."/>
        </authorList>
    </citation>
    <scope>NUCLEOTIDE SEQUENCE</scope>
</reference>
<keyword evidence="1" id="KW-0812">Transmembrane</keyword>
<sequence>MVIKESGGRTRRQIVWERLLASTVLLYTVGATFVVWRTLGKYGVNPLIFFVIDGITSWTYGISTARLIVNAIKRDWKAVRKWTWASAISFVTPQIYVLASAHHAPRDVYLIVIGVIVFMILFATLSLLLQIRRSKNLIAK</sequence>
<accession>A0A1J5Q3J9</accession>
<organism evidence="2">
    <name type="scientific">mine drainage metagenome</name>
    <dbReference type="NCBI Taxonomy" id="410659"/>
    <lineage>
        <taxon>unclassified sequences</taxon>
        <taxon>metagenomes</taxon>
        <taxon>ecological metagenomes</taxon>
    </lineage>
</organism>
<dbReference type="AlphaFoldDB" id="A0A1J5Q3J9"/>
<name>A0A1J5Q3J9_9ZZZZ</name>
<feature type="transmembrane region" description="Helical" evidence="1">
    <location>
        <begin position="19"/>
        <end position="36"/>
    </location>
</feature>
<keyword evidence="1" id="KW-0472">Membrane</keyword>
<evidence type="ECO:0000313" key="2">
    <source>
        <dbReference type="EMBL" id="OIQ77882.1"/>
    </source>
</evidence>
<dbReference type="EMBL" id="MLJW01001514">
    <property type="protein sequence ID" value="OIQ77882.1"/>
    <property type="molecule type" value="Genomic_DNA"/>
</dbReference>
<feature type="transmembrane region" description="Helical" evidence="1">
    <location>
        <begin position="108"/>
        <end position="131"/>
    </location>
</feature>
<comment type="caution">
    <text evidence="2">The sequence shown here is derived from an EMBL/GenBank/DDBJ whole genome shotgun (WGS) entry which is preliminary data.</text>
</comment>
<protein>
    <submittedName>
        <fullName evidence="2">Uncharacterized protein</fullName>
    </submittedName>
</protein>
<proteinExistence type="predicted"/>
<gene>
    <name evidence="2" type="ORF">GALL_404200</name>
</gene>
<keyword evidence="1" id="KW-1133">Transmembrane helix</keyword>
<evidence type="ECO:0000256" key="1">
    <source>
        <dbReference type="SAM" id="Phobius"/>
    </source>
</evidence>
<feature type="transmembrane region" description="Helical" evidence="1">
    <location>
        <begin position="81"/>
        <end position="102"/>
    </location>
</feature>
<feature type="transmembrane region" description="Helical" evidence="1">
    <location>
        <begin position="48"/>
        <end position="69"/>
    </location>
</feature>